<dbReference type="EMBL" id="KN824338">
    <property type="protein sequence ID" value="KIM23363.1"/>
    <property type="molecule type" value="Genomic_DNA"/>
</dbReference>
<dbReference type="InterPro" id="IPR053137">
    <property type="entry name" value="NLR-like"/>
</dbReference>
<dbReference type="InterPro" id="IPR027417">
    <property type="entry name" value="P-loop_NTPase"/>
</dbReference>
<dbReference type="Proteomes" id="UP000054097">
    <property type="component" value="Unassembled WGS sequence"/>
</dbReference>
<evidence type="ECO:0000313" key="4">
    <source>
        <dbReference type="Proteomes" id="UP000054097"/>
    </source>
</evidence>
<dbReference type="PANTHER" id="PTHR46082:SF6">
    <property type="entry name" value="AAA+ ATPASE DOMAIN-CONTAINING PROTEIN-RELATED"/>
    <property type="match status" value="1"/>
</dbReference>
<dbReference type="Pfam" id="PF13374">
    <property type="entry name" value="TPR_10"/>
    <property type="match status" value="1"/>
</dbReference>
<dbReference type="GO" id="GO:0043531">
    <property type="term" value="F:ADP binding"/>
    <property type="evidence" value="ECO:0007669"/>
    <property type="project" value="InterPro"/>
</dbReference>
<proteinExistence type="predicted"/>
<dbReference type="InterPro" id="IPR019734">
    <property type="entry name" value="TPR_rpt"/>
</dbReference>
<evidence type="ECO:0008006" key="5">
    <source>
        <dbReference type="Google" id="ProtNLM"/>
    </source>
</evidence>
<evidence type="ECO:0000256" key="2">
    <source>
        <dbReference type="SAM" id="MobiDB-lite"/>
    </source>
</evidence>
<organism evidence="3 4">
    <name type="scientific">Serendipita vermifera MAFF 305830</name>
    <dbReference type="NCBI Taxonomy" id="933852"/>
    <lineage>
        <taxon>Eukaryota</taxon>
        <taxon>Fungi</taxon>
        <taxon>Dikarya</taxon>
        <taxon>Basidiomycota</taxon>
        <taxon>Agaricomycotina</taxon>
        <taxon>Agaricomycetes</taxon>
        <taxon>Sebacinales</taxon>
        <taxon>Serendipitaceae</taxon>
        <taxon>Serendipita</taxon>
    </lineage>
</organism>
<feature type="region of interest" description="Disordered" evidence="2">
    <location>
        <begin position="24"/>
        <end position="56"/>
    </location>
</feature>
<gene>
    <name evidence="3" type="ORF">M408DRAFT_27928</name>
</gene>
<protein>
    <recommendedName>
        <fullName evidence="5">NB-ARC domain-containing protein</fullName>
    </recommendedName>
</protein>
<dbReference type="OrthoDB" id="1658288at2759"/>
<keyword evidence="4" id="KW-1185">Reference proteome</keyword>
<dbReference type="HOGENOM" id="CLU_000288_125_8_1"/>
<dbReference type="SUPFAM" id="SSF48452">
    <property type="entry name" value="TPR-like"/>
    <property type="match status" value="4"/>
</dbReference>
<dbReference type="PANTHER" id="PTHR46082">
    <property type="entry name" value="ATP/GTP-BINDING PROTEIN-RELATED"/>
    <property type="match status" value="1"/>
</dbReference>
<dbReference type="SMART" id="SM00028">
    <property type="entry name" value="TPR"/>
    <property type="match status" value="10"/>
</dbReference>
<name>A0A0C2WA97_SERVB</name>
<sequence length="1464" mass="163664">MSIESLIANIRLLYPDAPAVTPDSAVTPAATSLPPITEPPVMRKEPDSNDPALTPTSLPPIIKPFVMRKEPWEFAEKMLLGPITSKESDGPRMLVVTGVGGCGKTQLMLNFLHSNAKKFVSAFFVDGTSEFLIRADITRHVQDMDAKYAQAKFEECLSILSQPSPDGPRVILYDNVDDPALNIRPLLPKGDACSIIITSRNPSVGELRPDSHLKLDKMSADESVELLLHDAERSGSVDDVAKKDAQEIAETLGHLPLALEHARSYMHDKKCSPRAYLDKLAGSHDQPRVEETTTGRDMAHVAFEESFGQLDGRSQGFLRLLSLYYRSNFPLDLVVQAAKYNFSEYELKLVPHEGYYHIGKAVLEELFLQNGQWDIENLNRLVEALQNSSFISVVPGRGTQLVDVHPLIRTWVQSRLSKEERFRYQSAAVVLLALGDREGFTPSSQYIHIHVSHLAPLWGDLKVNELSAFSSILCKGALYDQAVLLQEVAFAELLEMGNDPGDKRLMVMLSLMVDRYQAAGKTEKALDMQKGQLGLYETRFGKKHTLTLTATAKVADTCSSLGLHKEALVIRHQVLKLYKEVHGEKDIVTISMTGNLANSLSALGHHAQAVKLREETLELFREVHGEKHPDTISAMNNLGNSYEKIGDMDRALELQLKTLELRKELLGEEHLDTIVSYNNLAIAYSRLGRAEEAMKLQEDVLRLRKAILGEQHPDTLSAMSNLAVSYSDLGRLDEALELDKEAYRLQKQILGRKHPDTLLACNNLSLSYKEHGDLAEALLLQEELPSLFMEVYGPQRLETYDATLNLAETYEALGKESTALELVKKVEGAITTKFGHDDYINRSLHFAPDVTIIVIALHSRLMSGNVIVCPRSLDAGGARDISQLKIFTELIHSLTFGTNSDKIRRPYDVFDTIGSLGTGNFITVLLVVLGFTAYQALEEFIDINGDVLGSGTDTKLDQMRPFLQDESGAHVSSSEWSAYQWYTILLLDFYLTWEGTPTQRYFSSHIVHMPTLWDQQRSNEATLFGPVLISRCSYLLSLQPLGKSVQEPRHKSSLEQVELCTCLSALATSYHNSGRIFEVLKFCGEVLQPYVQALGERQPNTFTVSRHLATTYHSLGRYDKEIILDEKMLRLSKGILGEWHLDNTIAPNSLATPYSALGSYTKALIPIEELLKLRRKVLGEQHLHTIMASSDLAVAYSNLGRHNEALALNKEVLRLRKKLLGERHVDTIQASVNLADTYSDLGLYSEALFLNKEILRLCNKVLGYRHPRTISATNSLAANYCNLGRLKKALRLNKEVLKLRNEILGERHPDTISALNNLATTFYDLGRHNEALILKEEVLILRKEILGERHPETILTSVNLANTYSCLGKYHEALVLSEEVLRLRMELSGTRHPEACRARMNLAVLYGDFGKLSEALGLVNAADTILLETLGAMHPLCQTCRKVKIRLRAAGYWMNAEHFAKSIQ</sequence>
<dbReference type="Gene3D" id="1.25.40.10">
    <property type="entry name" value="Tetratricopeptide repeat domain"/>
    <property type="match status" value="4"/>
</dbReference>
<dbReference type="SUPFAM" id="SSF52540">
    <property type="entry name" value="P-loop containing nucleoside triphosphate hydrolases"/>
    <property type="match status" value="1"/>
</dbReference>
<dbReference type="STRING" id="933852.A0A0C2WA97"/>
<reference evidence="3 4" key="1">
    <citation type="submission" date="2014-04" db="EMBL/GenBank/DDBJ databases">
        <authorList>
            <consortium name="DOE Joint Genome Institute"/>
            <person name="Kuo A."/>
            <person name="Zuccaro A."/>
            <person name="Kohler A."/>
            <person name="Nagy L.G."/>
            <person name="Floudas D."/>
            <person name="Copeland A."/>
            <person name="Barry K.W."/>
            <person name="Cichocki N."/>
            <person name="Veneault-Fourrey C."/>
            <person name="LaButti K."/>
            <person name="Lindquist E.A."/>
            <person name="Lipzen A."/>
            <person name="Lundell T."/>
            <person name="Morin E."/>
            <person name="Murat C."/>
            <person name="Sun H."/>
            <person name="Tunlid A."/>
            <person name="Henrissat B."/>
            <person name="Grigoriev I.V."/>
            <person name="Hibbett D.S."/>
            <person name="Martin F."/>
            <person name="Nordberg H.P."/>
            <person name="Cantor M.N."/>
            <person name="Hua S.X."/>
        </authorList>
    </citation>
    <scope>NUCLEOTIDE SEQUENCE [LARGE SCALE GENOMIC DNA]</scope>
    <source>
        <strain evidence="3 4">MAFF 305830</strain>
    </source>
</reference>
<keyword evidence="1" id="KW-0802">TPR repeat</keyword>
<accession>A0A0C2WA97</accession>
<dbReference type="Gene3D" id="3.40.50.300">
    <property type="entry name" value="P-loop containing nucleotide triphosphate hydrolases"/>
    <property type="match status" value="1"/>
</dbReference>
<evidence type="ECO:0000313" key="3">
    <source>
        <dbReference type="EMBL" id="KIM23363.1"/>
    </source>
</evidence>
<feature type="repeat" description="TPR" evidence="1">
    <location>
        <begin position="632"/>
        <end position="665"/>
    </location>
</feature>
<evidence type="ECO:0000256" key="1">
    <source>
        <dbReference type="PROSITE-ProRule" id="PRU00339"/>
    </source>
</evidence>
<dbReference type="Pfam" id="PF13424">
    <property type="entry name" value="TPR_12"/>
    <property type="match status" value="5"/>
</dbReference>
<dbReference type="PROSITE" id="PS50005">
    <property type="entry name" value="TPR"/>
    <property type="match status" value="1"/>
</dbReference>
<dbReference type="InterPro" id="IPR011990">
    <property type="entry name" value="TPR-like_helical_dom_sf"/>
</dbReference>
<reference evidence="4" key="2">
    <citation type="submission" date="2015-01" db="EMBL/GenBank/DDBJ databases">
        <title>Evolutionary Origins and Diversification of the Mycorrhizal Mutualists.</title>
        <authorList>
            <consortium name="DOE Joint Genome Institute"/>
            <consortium name="Mycorrhizal Genomics Consortium"/>
            <person name="Kohler A."/>
            <person name="Kuo A."/>
            <person name="Nagy L.G."/>
            <person name="Floudas D."/>
            <person name="Copeland A."/>
            <person name="Barry K.W."/>
            <person name="Cichocki N."/>
            <person name="Veneault-Fourrey C."/>
            <person name="LaButti K."/>
            <person name="Lindquist E.A."/>
            <person name="Lipzen A."/>
            <person name="Lundell T."/>
            <person name="Morin E."/>
            <person name="Murat C."/>
            <person name="Riley R."/>
            <person name="Ohm R."/>
            <person name="Sun H."/>
            <person name="Tunlid A."/>
            <person name="Henrissat B."/>
            <person name="Grigoriev I.V."/>
            <person name="Hibbett D.S."/>
            <person name="Martin F."/>
        </authorList>
    </citation>
    <scope>NUCLEOTIDE SEQUENCE [LARGE SCALE GENOMIC DNA]</scope>
    <source>
        <strain evidence="4">MAFF 305830</strain>
    </source>
</reference>